<name>A0A239L6R5_EKHLU</name>
<evidence type="ECO:0000313" key="2">
    <source>
        <dbReference type="Proteomes" id="UP000198393"/>
    </source>
</evidence>
<dbReference type="EMBL" id="FZPD01000005">
    <property type="protein sequence ID" value="SNT25702.1"/>
    <property type="molecule type" value="Genomic_DNA"/>
</dbReference>
<accession>A0A239L6R5</accession>
<keyword evidence="2" id="KW-1185">Reference proteome</keyword>
<dbReference type="AlphaFoldDB" id="A0A239L6R5"/>
<protein>
    <submittedName>
        <fullName evidence="1">Uncharacterized protein</fullName>
    </submittedName>
</protein>
<gene>
    <name evidence="1" type="ORF">SAMN05421640_2990</name>
</gene>
<reference evidence="1 2" key="1">
    <citation type="submission" date="2017-06" db="EMBL/GenBank/DDBJ databases">
        <authorList>
            <person name="Kim H.J."/>
            <person name="Triplett B.A."/>
        </authorList>
    </citation>
    <scope>NUCLEOTIDE SEQUENCE [LARGE SCALE GENOMIC DNA]</scope>
    <source>
        <strain evidence="1 2">DSM 19307</strain>
    </source>
</reference>
<organism evidence="1 2">
    <name type="scientific">Ekhidna lutea</name>
    <dbReference type="NCBI Taxonomy" id="447679"/>
    <lineage>
        <taxon>Bacteria</taxon>
        <taxon>Pseudomonadati</taxon>
        <taxon>Bacteroidota</taxon>
        <taxon>Cytophagia</taxon>
        <taxon>Cytophagales</taxon>
        <taxon>Reichenbachiellaceae</taxon>
        <taxon>Ekhidna</taxon>
    </lineage>
</organism>
<evidence type="ECO:0000313" key="1">
    <source>
        <dbReference type="EMBL" id="SNT25702.1"/>
    </source>
</evidence>
<dbReference type="Proteomes" id="UP000198393">
    <property type="component" value="Unassembled WGS sequence"/>
</dbReference>
<sequence>MVVDLAQFLFYSPYSLGRMTEGNSSHGNLILEDVGL</sequence>
<proteinExistence type="predicted"/>